<dbReference type="GO" id="GO:1990281">
    <property type="term" value="C:efflux pump complex"/>
    <property type="evidence" value="ECO:0007669"/>
    <property type="project" value="TreeGrafter"/>
</dbReference>
<dbReference type="InterPro" id="IPR058792">
    <property type="entry name" value="Beta-barrel_RND_2"/>
</dbReference>
<feature type="compositionally biased region" description="Gly residues" evidence="3">
    <location>
        <begin position="542"/>
        <end position="557"/>
    </location>
</feature>
<dbReference type="Gene3D" id="2.40.50.100">
    <property type="match status" value="1"/>
</dbReference>
<name>A0A068NN33_FIMGI</name>
<feature type="domain" description="Multidrug resistance protein MdtA-like alpha-helical hairpin" evidence="4">
    <location>
        <begin position="210"/>
        <end position="276"/>
    </location>
</feature>
<protein>
    <submittedName>
        <fullName evidence="7">RND family efflux transporter MFP subunit</fullName>
    </submittedName>
</protein>
<feature type="compositionally biased region" description="Basic residues" evidence="3">
    <location>
        <begin position="559"/>
        <end position="568"/>
    </location>
</feature>
<feature type="region of interest" description="Disordered" evidence="3">
    <location>
        <begin position="532"/>
        <end position="568"/>
    </location>
</feature>
<feature type="domain" description="YknX-like C-terminal permuted SH3-like" evidence="6">
    <location>
        <begin position="474"/>
        <end position="541"/>
    </location>
</feature>
<evidence type="ECO:0000259" key="4">
    <source>
        <dbReference type="Pfam" id="PF25876"/>
    </source>
</evidence>
<dbReference type="InterPro" id="IPR006143">
    <property type="entry name" value="RND_pump_MFP"/>
</dbReference>
<dbReference type="HOGENOM" id="CLU_018816_1_2_0"/>
<comment type="similarity">
    <text evidence="1">Belongs to the membrane fusion protein (MFP) (TC 8.A.1) family.</text>
</comment>
<feature type="region of interest" description="Disordered" evidence="3">
    <location>
        <begin position="34"/>
        <end position="68"/>
    </location>
</feature>
<gene>
    <name evidence="7" type="ORF">OP10G_0772</name>
</gene>
<keyword evidence="8" id="KW-1185">Reference proteome</keyword>
<evidence type="ECO:0000313" key="7">
    <source>
        <dbReference type="EMBL" id="AIE84140.1"/>
    </source>
</evidence>
<dbReference type="InterPro" id="IPR058637">
    <property type="entry name" value="YknX-like_C"/>
</dbReference>
<evidence type="ECO:0000313" key="8">
    <source>
        <dbReference type="Proteomes" id="UP000027982"/>
    </source>
</evidence>
<dbReference type="STRING" id="661478.OP10G_0772"/>
<dbReference type="RefSeq" id="WP_025227212.1">
    <property type="nucleotide sequence ID" value="NZ_CP007139.1"/>
</dbReference>
<dbReference type="PANTHER" id="PTHR30469">
    <property type="entry name" value="MULTIDRUG RESISTANCE PROTEIN MDTA"/>
    <property type="match status" value="1"/>
</dbReference>
<dbReference type="Pfam" id="PF25954">
    <property type="entry name" value="Beta-barrel_RND_2"/>
    <property type="match status" value="1"/>
</dbReference>
<evidence type="ECO:0000259" key="5">
    <source>
        <dbReference type="Pfam" id="PF25954"/>
    </source>
</evidence>
<dbReference type="AlphaFoldDB" id="A0A068NN33"/>
<dbReference type="NCBIfam" id="TIGR01730">
    <property type="entry name" value="RND_mfp"/>
    <property type="match status" value="1"/>
</dbReference>
<dbReference type="Pfam" id="PF25989">
    <property type="entry name" value="YknX_C"/>
    <property type="match status" value="1"/>
</dbReference>
<dbReference type="FunFam" id="2.40.30.170:FF:000010">
    <property type="entry name" value="Efflux RND transporter periplasmic adaptor subunit"/>
    <property type="match status" value="1"/>
</dbReference>
<proteinExistence type="inferred from homology"/>
<feature type="coiled-coil region" evidence="2">
    <location>
        <begin position="269"/>
        <end position="296"/>
    </location>
</feature>
<dbReference type="Gene3D" id="1.10.287.470">
    <property type="entry name" value="Helix hairpin bin"/>
    <property type="match status" value="1"/>
</dbReference>
<dbReference type="InterPro" id="IPR058624">
    <property type="entry name" value="MdtA-like_HH"/>
</dbReference>
<dbReference type="OrthoDB" id="9810430at2"/>
<sequence>MTLKRILLIVIPVVLLGALIAWRFKVNAAKASQAGVGGAPAGGGQRGGGAGGGRSGGGGGGGGGGTVTLGVAGPRQIESTIDTVGSVDSPYNVKLSPKTAGLIDFLEVREGAAVKAGQVLVKIDPREIEGQVLQQQAAVAEARSRLAQAQLTQGSTNVGITSQIRQQRAGVSSAQADFGQVRQNYAAQIAAAQSTVTDANAKIDAAESQVANAKANVVSAQANLANAQTKYNRIYSLYKQGFAPAQDVDDARTTVDVQKAALAVASGQVDAANSALRSAQAVRNSAQNQVRVLRLKEQADVAASRARVATAQAGLDVAAANRSQGPAYAANIAALRSTVAAAVAQLRQAEARRADTVLKSPIDGVVTARTADPGAIASTGTPVLTIQFLKWVYVSTSVPVEQSRTVVVGTPATFTVDALPGKTFDAHVAEVNPAADPQSRQFLVRFKVDNAAQQLRPGMFARVHIVLSKVDAAVAVPREAVKQTPQGPTVFVVDAQNTAHAVPVKLGAEDSNGYQILEGVKAGDRVVTLSYSPVRDGQKVRTGGGGGSRGSGGGEGGQGRRRRGGGSQ</sequence>
<dbReference type="PANTHER" id="PTHR30469:SF38">
    <property type="entry name" value="HLYD FAMILY SECRETION PROTEIN"/>
    <property type="match status" value="1"/>
</dbReference>
<evidence type="ECO:0000256" key="2">
    <source>
        <dbReference type="SAM" id="Coils"/>
    </source>
</evidence>
<dbReference type="eggNOG" id="COG0845">
    <property type="taxonomic scope" value="Bacteria"/>
</dbReference>
<dbReference type="GO" id="GO:0015562">
    <property type="term" value="F:efflux transmembrane transporter activity"/>
    <property type="evidence" value="ECO:0007669"/>
    <property type="project" value="TreeGrafter"/>
</dbReference>
<accession>A0A068NN33</accession>
<feature type="coiled-coil region" evidence="2">
    <location>
        <begin position="189"/>
        <end position="230"/>
    </location>
</feature>
<dbReference type="SUPFAM" id="SSF111369">
    <property type="entry name" value="HlyD-like secretion proteins"/>
    <property type="match status" value="2"/>
</dbReference>
<organism evidence="7 8">
    <name type="scientific">Fimbriimonas ginsengisoli Gsoil 348</name>
    <dbReference type="NCBI Taxonomy" id="661478"/>
    <lineage>
        <taxon>Bacteria</taxon>
        <taxon>Bacillati</taxon>
        <taxon>Armatimonadota</taxon>
        <taxon>Fimbriimonadia</taxon>
        <taxon>Fimbriimonadales</taxon>
        <taxon>Fimbriimonadaceae</taxon>
        <taxon>Fimbriimonas</taxon>
    </lineage>
</organism>
<dbReference type="Pfam" id="PF25876">
    <property type="entry name" value="HH_MFP_RND"/>
    <property type="match status" value="1"/>
</dbReference>
<dbReference type="Gene3D" id="2.40.30.170">
    <property type="match status" value="1"/>
</dbReference>
<dbReference type="Gene3D" id="2.40.420.20">
    <property type="match status" value="1"/>
</dbReference>
<evidence type="ECO:0000259" key="6">
    <source>
        <dbReference type="Pfam" id="PF25989"/>
    </source>
</evidence>
<dbReference type="KEGG" id="fgi:OP10G_0772"/>
<dbReference type="EMBL" id="CP007139">
    <property type="protein sequence ID" value="AIE84140.1"/>
    <property type="molecule type" value="Genomic_DNA"/>
</dbReference>
<reference evidence="7 8" key="1">
    <citation type="journal article" date="2014" name="PLoS ONE">
        <title>The first complete genome sequence of the class fimbriimonadia in the phylum armatimonadetes.</title>
        <authorList>
            <person name="Hu Z.Y."/>
            <person name="Wang Y.Z."/>
            <person name="Im W.T."/>
            <person name="Wang S.Y."/>
            <person name="Zhao G.P."/>
            <person name="Zheng H.J."/>
            <person name="Quan Z.X."/>
        </authorList>
    </citation>
    <scope>NUCLEOTIDE SEQUENCE [LARGE SCALE GENOMIC DNA]</scope>
    <source>
        <strain evidence="7">Gsoil 348</strain>
    </source>
</reference>
<evidence type="ECO:0000256" key="3">
    <source>
        <dbReference type="SAM" id="MobiDB-lite"/>
    </source>
</evidence>
<keyword evidence="2" id="KW-0175">Coiled coil</keyword>
<feature type="compositionally biased region" description="Gly residues" evidence="3">
    <location>
        <begin position="35"/>
        <end position="67"/>
    </location>
</feature>
<evidence type="ECO:0000256" key="1">
    <source>
        <dbReference type="ARBA" id="ARBA00009477"/>
    </source>
</evidence>
<feature type="domain" description="CusB-like beta-barrel" evidence="5">
    <location>
        <begin position="392"/>
        <end position="465"/>
    </location>
</feature>
<dbReference type="Proteomes" id="UP000027982">
    <property type="component" value="Chromosome"/>
</dbReference>